<dbReference type="SUPFAM" id="SSF53448">
    <property type="entry name" value="Nucleotide-diphospho-sugar transferases"/>
    <property type="match status" value="1"/>
</dbReference>
<sequence>MLRLPRWVYETKNKLRRTLTHTWRYLARQPRIIASITSYPPRIGGVNVAIESLLAQKTLPDKILLWLYKGDFPNGRKDLPRQLTRLLAHDVEIRWVDEDIKPHKKYFWAMQEFSDDIIITFDDDLIYRNTLITDLVESYRRNPKAISAARTHLIVFDANGDIAPYADWEQYAAMKHHSLLGYPSSQLLATHGAGALFPPHIMPPSTFDQEGIITCCLYGDDLWLKAHQLLAGVPVVSACIDQQLTYIPDSQECALFFQNIDGGRNDQMLSSIIDYLQHRSDKPFDIAALIRDTDIDKQI</sequence>
<keyword evidence="1" id="KW-0808">Transferase</keyword>
<protein>
    <submittedName>
        <fullName evidence="1">Glycosyl transferase</fullName>
    </submittedName>
</protein>
<organism evidence="1 2">
    <name type="scientific">Bifidobacterium panos</name>
    <dbReference type="NCBI Taxonomy" id="2675321"/>
    <lineage>
        <taxon>Bacteria</taxon>
        <taxon>Bacillati</taxon>
        <taxon>Actinomycetota</taxon>
        <taxon>Actinomycetes</taxon>
        <taxon>Bifidobacteriales</taxon>
        <taxon>Bifidobacteriaceae</taxon>
        <taxon>Bifidobacterium</taxon>
    </lineage>
</organism>
<evidence type="ECO:0000313" key="1">
    <source>
        <dbReference type="EMBL" id="NMN02498.1"/>
    </source>
</evidence>
<dbReference type="Proteomes" id="UP000553756">
    <property type="component" value="Unassembled WGS sequence"/>
</dbReference>
<dbReference type="GO" id="GO:0016740">
    <property type="term" value="F:transferase activity"/>
    <property type="evidence" value="ECO:0007669"/>
    <property type="project" value="UniProtKB-KW"/>
</dbReference>
<keyword evidence="2" id="KW-1185">Reference proteome</keyword>
<gene>
    <name evidence="1" type="ORF">G1C94_1120</name>
</gene>
<name>A0ABX1T1J4_9BIFI</name>
<comment type="caution">
    <text evidence="1">The sequence shown here is derived from an EMBL/GenBank/DDBJ whole genome shotgun (WGS) entry which is preliminary data.</text>
</comment>
<proteinExistence type="predicted"/>
<dbReference type="InterPro" id="IPR029044">
    <property type="entry name" value="Nucleotide-diphossugar_trans"/>
</dbReference>
<evidence type="ECO:0000313" key="2">
    <source>
        <dbReference type="Proteomes" id="UP000553756"/>
    </source>
</evidence>
<reference evidence="1 2" key="1">
    <citation type="submission" date="2020-02" db="EMBL/GenBank/DDBJ databases">
        <title>Characterization of phylogenetic diversity of novel bifidobacterial species isolated in Czech ZOOs.</title>
        <authorList>
            <person name="Lugli G.A."/>
            <person name="Vera N.B."/>
            <person name="Ventura M."/>
        </authorList>
    </citation>
    <scope>NUCLEOTIDE SEQUENCE [LARGE SCALE GENOMIC DNA]</scope>
    <source>
        <strain evidence="1 2">DSM 109963</strain>
    </source>
</reference>
<dbReference type="EMBL" id="JAAIIJ010000021">
    <property type="protein sequence ID" value="NMN02498.1"/>
    <property type="molecule type" value="Genomic_DNA"/>
</dbReference>
<accession>A0ABX1T1J4</accession>